<comment type="caution">
    <text evidence="3">The sequence shown here is derived from an EMBL/GenBank/DDBJ whole genome shotgun (WGS) entry which is preliminary data.</text>
</comment>
<reference evidence="3" key="1">
    <citation type="submission" date="2021-04" db="EMBL/GenBank/DDBJ databases">
        <authorList>
            <person name="Tunstrom K."/>
        </authorList>
    </citation>
    <scope>NUCLEOTIDE SEQUENCE</scope>
</reference>
<protein>
    <submittedName>
        <fullName evidence="3">(apollo) hypothetical protein</fullName>
    </submittedName>
</protein>
<keyword evidence="2" id="KW-0812">Transmembrane</keyword>
<evidence type="ECO:0000313" key="3">
    <source>
        <dbReference type="EMBL" id="CAG5059953.1"/>
    </source>
</evidence>
<sequence length="253" mass="28902">MNKQLYYYHIITSKDIEEELKSKQIYPVVHFKNETCERNLPETYVPRKHVQNPKTSSPPTPPPEGREETGIWDWNKFREGKIKNYVLDLKGLGGLQTMAATESDGEMEEHEDTPSEEAVARDLEITMKAWEEEYIKSVRISQVMKVKCQQFITDLINSSLSIKESEDGIGTLYTSVIIDSWDLTLDWGELFETEPTKIQALTVSLVYASIFIPAMVVKLYRTFSATNLLKPVNAPVIHVEWTGSINGQKNVRG</sequence>
<organism evidence="3 4">
    <name type="scientific">Parnassius apollo</name>
    <name type="common">Apollo butterfly</name>
    <name type="synonym">Papilio apollo</name>
    <dbReference type="NCBI Taxonomy" id="110799"/>
    <lineage>
        <taxon>Eukaryota</taxon>
        <taxon>Metazoa</taxon>
        <taxon>Ecdysozoa</taxon>
        <taxon>Arthropoda</taxon>
        <taxon>Hexapoda</taxon>
        <taxon>Insecta</taxon>
        <taxon>Pterygota</taxon>
        <taxon>Neoptera</taxon>
        <taxon>Endopterygota</taxon>
        <taxon>Lepidoptera</taxon>
        <taxon>Glossata</taxon>
        <taxon>Ditrysia</taxon>
        <taxon>Papilionoidea</taxon>
        <taxon>Papilionidae</taxon>
        <taxon>Parnassiinae</taxon>
        <taxon>Parnassini</taxon>
        <taxon>Parnassius</taxon>
        <taxon>Parnassius</taxon>
    </lineage>
</organism>
<dbReference type="EMBL" id="CAJQZP010001707">
    <property type="protein sequence ID" value="CAG5059953.1"/>
    <property type="molecule type" value="Genomic_DNA"/>
</dbReference>
<proteinExistence type="predicted"/>
<name>A0A8S3YD00_PARAO</name>
<evidence type="ECO:0000313" key="4">
    <source>
        <dbReference type="Proteomes" id="UP000691718"/>
    </source>
</evidence>
<keyword evidence="2" id="KW-0472">Membrane</keyword>
<feature type="transmembrane region" description="Helical" evidence="2">
    <location>
        <begin position="200"/>
        <end position="220"/>
    </location>
</feature>
<keyword evidence="4" id="KW-1185">Reference proteome</keyword>
<evidence type="ECO:0000256" key="1">
    <source>
        <dbReference type="SAM" id="MobiDB-lite"/>
    </source>
</evidence>
<gene>
    <name evidence="3" type="ORF">PAPOLLO_LOCUS28291</name>
</gene>
<dbReference type="OrthoDB" id="7462192at2759"/>
<accession>A0A8S3YD00</accession>
<evidence type="ECO:0000256" key="2">
    <source>
        <dbReference type="SAM" id="Phobius"/>
    </source>
</evidence>
<dbReference type="Proteomes" id="UP000691718">
    <property type="component" value="Unassembled WGS sequence"/>
</dbReference>
<keyword evidence="2" id="KW-1133">Transmembrane helix</keyword>
<feature type="region of interest" description="Disordered" evidence="1">
    <location>
        <begin position="42"/>
        <end position="69"/>
    </location>
</feature>
<dbReference type="AlphaFoldDB" id="A0A8S3YD00"/>